<dbReference type="InterPro" id="IPR001736">
    <property type="entry name" value="PLipase_D/transphosphatidylase"/>
</dbReference>
<dbReference type="Proteomes" id="UP000526125">
    <property type="component" value="Unassembled WGS sequence"/>
</dbReference>
<evidence type="ECO:0000259" key="1">
    <source>
        <dbReference type="PROSITE" id="PS50035"/>
    </source>
</evidence>
<reference evidence="3 4" key="1">
    <citation type="submission" date="2020-05" db="EMBL/GenBank/DDBJ databases">
        <title>Genome Sequencing of Type Strains.</title>
        <authorList>
            <person name="Lemaire J.F."/>
            <person name="Inderbitzin P."/>
            <person name="Gregorio O.A."/>
            <person name="Collins S.B."/>
            <person name="Wespe N."/>
            <person name="Knight-Connoni V."/>
        </authorList>
    </citation>
    <scope>NUCLEOTIDE SEQUENCE [LARGE SCALE GENOMIC DNA]</scope>
    <source>
        <strain evidence="3 4">LMG 21957</strain>
    </source>
</reference>
<dbReference type="PROSITE" id="PS50035">
    <property type="entry name" value="PLD"/>
    <property type="match status" value="1"/>
</dbReference>
<name>A0A7Y6BXJ2_9BACL</name>
<dbReference type="InterPro" id="IPR016181">
    <property type="entry name" value="Acyl_CoA_acyltransferase"/>
</dbReference>
<comment type="caution">
    <text evidence="3">The sequence shown here is derived from an EMBL/GenBank/DDBJ whole genome shotgun (WGS) entry which is preliminary data.</text>
</comment>
<dbReference type="AlphaFoldDB" id="A0A7Y6BXJ2"/>
<evidence type="ECO:0000259" key="2">
    <source>
        <dbReference type="PROSITE" id="PS51186"/>
    </source>
</evidence>
<dbReference type="Pfam" id="PF13527">
    <property type="entry name" value="Acetyltransf_9"/>
    <property type="match status" value="1"/>
</dbReference>
<gene>
    <name evidence="3" type="ORF">HP552_16210</name>
</gene>
<evidence type="ECO:0000313" key="4">
    <source>
        <dbReference type="Proteomes" id="UP000526125"/>
    </source>
</evidence>
<protein>
    <submittedName>
        <fullName evidence="3">GNAT family N-acetyltransferase</fullName>
    </submittedName>
</protein>
<dbReference type="InterPro" id="IPR000182">
    <property type="entry name" value="GNAT_dom"/>
</dbReference>
<dbReference type="SUPFAM" id="SSF55729">
    <property type="entry name" value="Acyl-CoA N-acyltransferases (Nat)"/>
    <property type="match status" value="1"/>
</dbReference>
<evidence type="ECO:0000313" key="3">
    <source>
        <dbReference type="EMBL" id="NUU76770.1"/>
    </source>
</evidence>
<keyword evidence="3" id="KW-0808">Transferase</keyword>
<dbReference type="PROSITE" id="PS51186">
    <property type="entry name" value="GNAT"/>
    <property type="match status" value="1"/>
</dbReference>
<organism evidence="3 4">
    <name type="scientific">Paenibacillus xylanilyticus</name>
    <dbReference type="NCBI Taxonomy" id="248903"/>
    <lineage>
        <taxon>Bacteria</taxon>
        <taxon>Bacillati</taxon>
        <taxon>Bacillota</taxon>
        <taxon>Bacilli</taxon>
        <taxon>Bacillales</taxon>
        <taxon>Paenibacillaceae</taxon>
        <taxon>Paenibacillus</taxon>
    </lineage>
</organism>
<keyword evidence="4" id="KW-1185">Reference proteome</keyword>
<feature type="domain" description="N-acetyltransferase" evidence="2">
    <location>
        <begin position="1"/>
        <end position="136"/>
    </location>
</feature>
<accession>A0A7Y6BXJ2</accession>
<feature type="domain" description="PLD phosphodiesterase" evidence="1">
    <location>
        <begin position="30"/>
        <end position="57"/>
    </location>
</feature>
<proteinExistence type="predicted"/>
<dbReference type="GO" id="GO:0006793">
    <property type="term" value="P:phosphorus metabolic process"/>
    <property type="evidence" value="ECO:0007669"/>
    <property type="project" value="UniProtKB-ARBA"/>
</dbReference>
<dbReference type="GO" id="GO:0016747">
    <property type="term" value="F:acyltransferase activity, transferring groups other than amino-acyl groups"/>
    <property type="evidence" value="ECO:0007669"/>
    <property type="project" value="InterPro"/>
</dbReference>
<sequence>MELNNELSVQLQQLLVASFPEIYPEDRMYFKQVPHSRLLVMDAEHRLIGHVGLDYRTMNLNGTAIRVLGVIDLCISVTHRSKGIASMLLGEVDKLSKQNVDFILLFADHVNLYVRNGYQSVKNRCKWLKIDHTTLTTVGIGDQVMDGLMMKQAGTVPWDEGELDFIGYLY</sequence>
<dbReference type="EMBL" id="JABMCB010000187">
    <property type="protein sequence ID" value="NUU76770.1"/>
    <property type="molecule type" value="Genomic_DNA"/>
</dbReference>
<dbReference type="Gene3D" id="3.40.630.30">
    <property type="match status" value="1"/>
</dbReference>